<dbReference type="InterPro" id="IPR036388">
    <property type="entry name" value="WH-like_DNA-bd_sf"/>
</dbReference>
<protein>
    <recommendedName>
        <fullName evidence="8 9">Arginine repressor</fullName>
    </recommendedName>
</protein>
<name>A0A368VEA9_9ACTN</name>
<dbReference type="Gene3D" id="1.10.10.10">
    <property type="entry name" value="Winged helix-like DNA-binding domain superfamily/Winged helix DNA-binding domain"/>
    <property type="match status" value="1"/>
</dbReference>
<keyword evidence="4 8" id="KW-0678">Repressor</keyword>
<dbReference type="GO" id="GO:0003677">
    <property type="term" value="F:DNA binding"/>
    <property type="evidence" value="ECO:0007669"/>
    <property type="project" value="UniProtKB-KW"/>
</dbReference>
<evidence type="ECO:0000313" key="14">
    <source>
        <dbReference type="Proteomes" id="UP000253495"/>
    </source>
</evidence>
<dbReference type="OrthoDB" id="7060358at2"/>
<comment type="pathway">
    <text evidence="8">Amino-acid biosynthesis; L-arginine biosynthesis [regulation].</text>
</comment>
<keyword evidence="6 8" id="KW-0238">DNA-binding</keyword>
<dbReference type="GO" id="GO:0034618">
    <property type="term" value="F:arginine binding"/>
    <property type="evidence" value="ECO:0007669"/>
    <property type="project" value="InterPro"/>
</dbReference>
<dbReference type="SUPFAM" id="SSF46785">
    <property type="entry name" value="Winged helix' DNA-binding domain"/>
    <property type="match status" value="1"/>
</dbReference>
<dbReference type="AlphaFoldDB" id="A0A368VEA9"/>
<dbReference type="Pfam" id="PF02863">
    <property type="entry name" value="Arg_repressor_C"/>
    <property type="match status" value="1"/>
</dbReference>
<comment type="subcellular location">
    <subcellularLocation>
        <location evidence="1 8">Cytoplasm</location>
    </subcellularLocation>
</comment>
<proteinExistence type="inferred from homology"/>
<accession>A0A368VEA9</accession>
<dbReference type="Proteomes" id="UP000253495">
    <property type="component" value="Unassembled WGS sequence"/>
</dbReference>
<evidence type="ECO:0000256" key="2">
    <source>
        <dbReference type="ARBA" id="ARBA00008316"/>
    </source>
</evidence>
<keyword evidence="7 8" id="KW-0804">Transcription</keyword>
<sequence length="190" mass="20056">MTTRVARQARIVELVSSRDIRSQTELAKLLAGDDIEVTQATLSRDLDELGAVKLRGPDGGAAVYVIPEDGNPLPGVQGGTSRLSRLLGELLVSADGSGNLTVLRTPPGAAQFLASAIDRSALLEVVGTIAGDDTVMVVAREPLTGQGLAQRFTTMAAGEHPESPDSGPNEQDNRNPLETGRKEHEEHDND</sequence>
<dbReference type="SUPFAM" id="SSF55252">
    <property type="entry name" value="C-terminal domain of arginine repressor"/>
    <property type="match status" value="1"/>
</dbReference>
<dbReference type="GO" id="GO:0003700">
    <property type="term" value="F:DNA-binding transcription factor activity"/>
    <property type="evidence" value="ECO:0007669"/>
    <property type="project" value="UniProtKB-UniRule"/>
</dbReference>
<dbReference type="InterPro" id="IPR020899">
    <property type="entry name" value="Arg_repress_C"/>
</dbReference>
<evidence type="ECO:0000259" key="11">
    <source>
        <dbReference type="Pfam" id="PF01316"/>
    </source>
</evidence>
<dbReference type="Gene3D" id="3.30.1360.40">
    <property type="match status" value="1"/>
</dbReference>
<dbReference type="Pfam" id="PF01316">
    <property type="entry name" value="Arg_repressor"/>
    <property type="match status" value="1"/>
</dbReference>
<comment type="similarity">
    <text evidence="2 8">Belongs to the ArgR family.</text>
</comment>
<keyword evidence="8" id="KW-0028">Amino-acid biosynthesis</keyword>
<dbReference type="InterPro" id="IPR020900">
    <property type="entry name" value="Arg_repress_DNA-bd"/>
</dbReference>
<dbReference type="GO" id="GO:0005737">
    <property type="term" value="C:cytoplasm"/>
    <property type="evidence" value="ECO:0007669"/>
    <property type="project" value="UniProtKB-SubCell"/>
</dbReference>
<evidence type="ECO:0000256" key="9">
    <source>
        <dbReference type="NCBIfam" id="TIGR01529"/>
    </source>
</evidence>
<evidence type="ECO:0000256" key="6">
    <source>
        <dbReference type="ARBA" id="ARBA00023125"/>
    </source>
</evidence>
<evidence type="ECO:0000256" key="5">
    <source>
        <dbReference type="ARBA" id="ARBA00023015"/>
    </source>
</evidence>
<comment type="caution">
    <text evidence="13">The sequence shown here is derived from an EMBL/GenBank/DDBJ whole genome shotgun (WGS) entry which is preliminary data.</text>
</comment>
<dbReference type="NCBIfam" id="TIGR01529">
    <property type="entry name" value="argR_whole"/>
    <property type="match status" value="1"/>
</dbReference>
<evidence type="ECO:0000256" key="3">
    <source>
        <dbReference type="ARBA" id="ARBA00022490"/>
    </source>
</evidence>
<dbReference type="PANTHER" id="PTHR34471:SF1">
    <property type="entry name" value="ARGININE REPRESSOR"/>
    <property type="match status" value="1"/>
</dbReference>
<evidence type="ECO:0000256" key="10">
    <source>
        <dbReference type="SAM" id="MobiDB-lite"/>
    </source>
</evidence>
<keyword evidence="3 8" id="KW-0963">Cytoplasm</keyword>
<dbReference type="PRINTS" id="PR01467">
    <property type="entry name" value="ARGREPRESSOR"/>
</dbReference>
<evidence type="ECO:0000313" key="13">
    <source>
        <dbReference type="EMBL" id="RCW39597.1"/>
    </source>
</evidence>
<evidence type="ECO:0000256" key="4">
    <source>
        <dbReference type="ARBA" id="ARBA00022491"/>
    </source>
</evidence>
<reference evidence="13 14" key="1">
    <citation type="submission" date="2018-07" db="EMBL/GenBank/DDBJ databases">
        <title>Genomic Encyclopedia of Type Strains, Phase III (KMG-III): the genomes of soil and plant-associated and newly described type strains.</title>
        <authorList>
            <person name="Whitman W."/>
        </authorList>
    </citation>
    <scope>NUCLEOTIDE SEQUENCE [LARGE SCALE GENOMIC DNA]</scope>
    <source>
        <strain evidence="13 14">CECT 8575</strain>
    </source>
</reference>
<keyword evidence="14" id="KW-1185">Reference proteome</keyword>
<feature type="region of interest" description="Disordered" evidence="10">
    <location>
        <begin position="153"/>
        <end position="190"/>
    </location>
</feature>
<dbReference type="UniPathway" id="UPA00068"/>
<dbReference type="InterPro" id="IPR036251">
    <property type="entry name" value="Arg_repress_C_sf"/>
</dbReference>
<dbReference type="RefSeq" id="WP_114454804.1">
    <property type="nucleotide sequence ID" value="NZ_QPJC01000016.1"/>
</dbReference>
<keyword evidence="8" id="KW-0055">Arginine biosynthesis</keyword>
<keyword evidence="5 8" id="KW-0805">Transcription regulation</keyword>
<dbReference type="HAMAP" id="MF_00173">
    <property type="entry name" value="Arg_repressor"/>
    <property type="match status" value="1"/>
</dbReference>
<evidence type="ECO:0000256" key="1">
    <source>
        <dbReference type="ARBA" id="ARBA00004496"/>
    </source>
</evidence>
<dbReference type="NCBIfam" id="NF002880">
    <property type="entry name" value="PRK03341.1"/>
    <property type="match status" value="1"/>
</dbReference>
<feature type="compositionally biased region" description="Basic and acidic residues" evidence="10">
    <location>
        <begin position="171"/>
        <end position="190"/>
    </location>
</feature>
<dbReference type="InterPro" id="IPR001669">
    <property type="entry name" value="Arg_repress"/>
</dbReference>
<evidence type="ECO:0000256" key="7">
    <source>
        <dbReference type="ARBA" id="ARBA00023163"/>
    </source>
</evidence>
<dbReference type="GO" id="GO:0006526">
    <property type="term" value="P:L-arginine biosynthetic process"/>
    <property type="evidence" value="ECO:0007669"/>
    <property type="project" value="UniProtKB-UniPathway"/>
</dbReference>
<dbReference type="GO" id="GO:1900079">
    <property type="term" value="P:regulation of arginine biosynthetic process"/>
    <property type="evidence" value="ECO:0007669"/>
    <property type="project" value="UniProtKB-UniRule"/>
</dbReference>
<evidence type="ECO:0000259" key="12">
    <source>
        <dbReference type="Pfam" id="PF02863"/>
    </source>
</evidence>
<feature type="domain" description="Arginine repressor DNA-binding" evidence="11">
    <location>
        <begin position="4"/>
        <end position="70"/>
    </location>
</feature>
<gene>
    <name evidence="8" type="primary">argR</name>
    <name evidence="13" type="ORF">DFQ14_11682</name>
</gene>
<organism evidence="13 14">
    <name type="scientific">Halopolyspora algeriensis</name>
    <dbReference type="NCBI Taxonomy" id="1500506"/>
    <lineage>
        <taxon>Bacteria</taxon>
        <taxon>Bacillati</taxon>
        <taxon>Actinomycetota</taxon>
        <taxon>Actinomycetes</taxon>
        <taxon>Actinomycetes incertae sedis</taxon>
        <taxon>Halopolyspora</taxon>
    </lineage>
</organism>
<dbReference type="InterPro" id="IPR036390">
    <property type="entry name" value="WH_DNA-bd_sf"/>
</dbReference>
<dbReference type="EMBL" id="QPJC01000016">
    <property type="protein sequence ID" value="RCW39597.1"/>
    <property type="molecule type" value="Genomic_DNA"/>
</dbReference>
<evidence type="ECO:0000256" key="8">
    <source>
        <dbReference type="HAMAP-Rule" id="MF_00173"/>
    </source>
</evidence>
<dbReference type="PANTHER" id="PTHR34471">
    <property type="entry name" value="ARGININE REPRESSOR"/>
    <property type="match status" value="1"/>
</dbReference>
<dbReference type="GO" id="GO:0051259">
    <property type="term" value="P:protein complex oligomerization"/>
    <property type="evidence" value="ECO:0007669"/>
    <property type="project" value="InterPro"/>
</dbReference>
<feature type="domain" description="Arginine repressor C-terminal" evidence="12">
    <location>
        <begin position="88"/>
        <end position="153"/>
    </location>
</feature>
<comment type="function">
    <text evidence="8">Regulates arginine biosynthesis genes.</text>
</comment>